<evidence type="ECO:0000313" key="4">
    <source>
        <dbReference type="Proteomes" id="UP000285060"/>
    </source>
</evidence>
<dbReference type="Proteomes" id="UP000285060">
    <property type="component" value="Unassembled WGS sequence"/>
</dbReference>
<keyword evidence="2" id="KW-0732">Signal</keyword>
<comment type="caution">
    <text evidence="3">The sequence shown here is derived from an EMBL/GenBank/DDBJ whole genome shotgun (WGS) entry which is preliminary data.</text>
</comment>
<dbReference type="EMBL" id="QUSY01000602">
    <property type="protein sequence ID" value="RHY28337.1"/>
    <property type="molecule type" value="Genomic_DNA"/>
</dbReference>
<organism evidence="3 4">
    <name type="scientific">Aphanomyces invadans</name>
    <dbReference type="NCBI Taxonomy" id="157072"/>
    <lineage>
        <taxon>Eukaryota</taxon>
        <taxon>Sar</taxon>
        <taxon>Stramenopiles</taxon>
        <taxon>Oomycota</taxon>
        <taxon>Saprolegniomycetes</taxon>
        <taxon>Saprolegniales</taxon>
        <taxon>Verrucalvaceae</taxon>
        <taxon>Aphanomyces</taxon>
    </lineage>
</organism>
<feature type="region of interest" description="Disordered" evidence="1">
    <location>
        <begin position="48"/>
        <end position="112"/>
    </location>
</feature>
<accession>A0A418AT09</accession>
<keyword evidence="4" id="KW-1185">Reference proteome</keyword>
<dbReference type="PANTHER" id="PTHR48125">
    <property type="entry name" value="LP07818P1"/>
    <property type="match status" value="1"/>
</dbReference>
<evidence type="ECO:0000313" key="3">
    <source>
        <dbReference type="EMBL" id="RHY28337.1"/>
    </source>
</evidence>
<dbReference type="PANTHER" id="PTHR48125:SF12">
    <property type="entry name" value="AT HOOK TRANSCRIPTION FACTOR FAMILY-RELATED"/>
    <property type="match status" value="1"/>
</dbReference>
<gene>
    <name evidence="3" type="ORF">DYB32_006046</name>
</gene>
<feature type="chain" id="PRO_5019095350" description="SEA domain-containing protein" evidence="2">
    <location>
        <begin position="19"/>
        <end position="437"/>
    </location>
</feature>
<evidence type="ECO:0008006" key="5">
    <source>
        <dbReference type="Google" id="ProtNLM"/>
    </source>
</evidence>
<name>A0A418AT09_9STRA</name>
<dbReference type="AlphaFoldDB" id="A0A418AT09"/>
<dbReference type="VEuPathDB" id="FungiDB:H310_03279"/>
<evidence type="ECO:0000256" key="2">
    <source>
        <dbReference type="SAM" id="SignalP"/>
    </source>
</evidence>
<reference evidence="3 4" key="1">
    <citation type="submission" date="2018-08" db="EMBL/GenBank/DDBJ databases">
        <title>Aphanomyces genome sequencing and annotation.</title>
        <authorList>
            <person name="Minardi D."/>
            <person name="Oidtmann B."/>
            <person name="Van Der Giezen M."/>
            <person name="Studholme D.J."/>
        </authorList>
    </citation>
    <scope>NUCLEOTIDE SEQUENCE [LARGE SCALE GENOMIC DNA]</scope>
    <source>
        <strain evidence="3 4">NJM0002</strain>
    </source>
</reference>
<sequence length="437" mass="45918">MRRLALVLLYIVAALAAAQTANQFVVEGSGSSMSQFFRQLLGQVAAKAPAPKPAPAPAPKPAPAPAPKPAPAPAPAPKPAPAPAPAPAPRPAPAPAPRPPAGPVPRPAVAPSQVPYRPVTPVSYVRPAVARPVVVAPIGYTYYPVYVYPVAVWRPYIYISPVFWATNTCYQNYCYLNYQRCLAVYGDGCYCYPGLLSCLRSFCYSYYQPVYDQCNQALSQPSRCVLSCRPAAYPLTPEQAALPVPTNGVNTSVAVTTLVPTIAAEIKFSVVAVVLIQGANTTSLSGGEYDFATAVASSLSPVKSASVQRDNVTLQARDVLINSTAFVEVTIGVALPSLDAMNATDTLFQDMAYGNVTDKNLTLGHTLVVNNVLFNESQLSFDEIKSNVFVASEDGDIVDMPSSTPPAPVASSAPCTVFATALALVTVVLAVEGVGLV</sequence>
<feature type="compositionally biased region" description="Pro residues" evidence="1">
    <location>
        <begin position="50"/>
        <end position="108"/>
    </location>
</feature>
<proteinExistence type="predicted"/>
<protein>
    <recommendedName>
        <fullName evidence="5">SEA domain-containing protein</fullName>
    </recommendedName>
</protein>
<feature type="signal peptide" evidence="2">
    <location>
        <begin position="1"/>
        <end position="18"/>
    </location>
</feature>
<evidence type="ECO:0000256" key="1">
    <source>
        <dbReference type="SAM" id="MobiDB-lite"/>
    </source>
</evidence>